<feature type="transmembrane region" description="Helical" evidence="1">
    <location>
        <begin position="53"/>
        <end position="73"/>
    </location>
</feature>
<feature type="transmembrane region" description="Helical" evidence="1">
    <location>
        <begin position="192"/>
        <end position="213"/>
    </location>
</feature>
<evidence type="ECO:0000313" key="2">
    <source>
        <dbReference type="EMBL" id="RCS40466.1"/>
    </source>
</evidence>
<accession>A0A368KIS5</accession>
<evidence type="ECO:0000313" key="3">
    <source>
        <dbReference type="Proteomes" id="UP000253562"/>
    </source>
</evidence>
<dbReference type="AlphaFoldDB" id="A0A368KIS5"/>
<organism evidence="2 3">
    <name type="scientific">Bremerella cremea</name>
    <dbReference type="NCBI Taxonomy" id="1031537"/>
    <lineage>
        <taxon>Bacteria</taxon>
        <taxon>Pseudomonadati</taxon>
        <taxon>Planctomycetota</taxon>
        <taxon>Planctomycetia</taxon>
        <taxon>Pirellulales</taxon>
        <taxon>Pirellulaceae</taxon>
        <taxon>Bremerella</taxon>
    </lineage>
</organism>
<feature type="transmembrane region" description="Helical" evidence="1">
    <location>
        <begin position="165"/>
        <end position="186"/>
    </location>
</feature>
<dbReference type="EMBL" id="QPEX01000046">
    <property type="protein sequence ID" value="RCS40466.1"/>
    <property type="molecule type" value="Genomic_DNA"/>
</dbReference>
<dbReference type="RefSeq" id="WP_114373130.1">
    <property type="nucleotide sequence ID" value="NZ_QPEX01000046.1"/>
</dbReference>
<evidence type="ECO:0000256" key="1">
    <source>
        <dbReference type="SAM" id="Phobius"/>
    </source>
</evidence>
<keyword evidence="1" id="KW-1133">Transmembrane helix</keyword>
<keyword evidence="1" id="KW-0472">Membrane</keyword>
<feature type="transmembrane region" description="Helical" evidence="1">
    <location>
        <begin position="249"/>
        <end position="267"/>
    </location>
</feature>
<reference evidence="2 3" key="1">
    <citation type="submission" date="2018-07" db="EMBL/GenBank/DDBJ databases">
        <title>Comparative genomes isolates from brazilian mangrove.</title>
        <authorList>
            <person name="De Araujo J.E."/>
            <person name="Taketani R.G."/>
            <person name="Silva M.C.P."/>
            <person name="Lourenco M.V."/>
            <person name="Oliveira V.M."/>
            <person name="Andreote F.D."/>
        </authorList>
    </citation>
    <scope>NUCLEOTIDE SEQUENCE [LARGE SCALE GENOMIC DNA]</scope>
    <source>
        <strain evidence="2 3">HEX PRIS-MGV</strain>
    </source>
</reference>
<feature type="transmembrane region" description="Helical" evidence="1">
    <location>
        <begin position="220"/>
        <end position="237"/>
    </location>
</feature>
<feature type="transmembrane region" description="Helical" evidence="1">
    <location>
        <begin position="142"/>
        <end position="158"/>
    </location>
</feature>
<feature type="transmembrane region" description="Helical" evidence="1">
    <location>
        <begin position="279"/>
        <end position="299"/>
    </location>
</feature>
<feature type="transmembrane region" description="Helical" evidence="1">
    <location>
        <begin position="85"/>
        <end position="104"/>
    </location>
</feature>
<protein>
    <submittedName>
        <fullName evidence="2">Uncharacterized protein</fullName>
    </submittedName>
</protein>
<dbReference type="Proteomes" id="UP000253562">
    <property type="component" value="Unassembled WGS sequence"/>
</dbReference>
<feature type="transmembrane region" description="Helical" evidence="1">
    <location>
        <begin position="111"/>
        <end position="130"/>
    </location>
</feature>
<keyword evidence="1" id="KW-0812">Transmembrane</keyword>
<name>A0A368KIS5_9BACT</name>
<proteinExistence type="predicted"/>
<comment type="caution">
    <text evidence="2">The sequence shown here is derived from an EMBL/GenBank/DDBJ whole genome shotgun (WGS) entry which is preliminary data.</text>
</comment>
<gene>
    <name evidence="2" type="ORF">DTL42_24125</name>
</gene>
<sequence>MPSLNDLLWGLVAPLFAAAGLRLVLAFLSDWLFARPVDKDSTSGDAAPAKRVLAWETCLPLALGAGLGYFFLPLGPWVPEVEYEWIAAAVGLAVVASTVVGFLGNHWSARFIGLPIFYAATAVAVGYALMPTWDDLWPDYRTYLVFWCLGAWLLSVAIDQSSLPASWPFAIVVLGTCLATSGVVLLSESMRFAQISGLTVGVVLGLTVVGLILRRPLLNGLGLPIVVYLGGMLLIAQTNSFSEVPFLCYWLPMGGLLLAVVTGQLVSRTSFPKLHATSMILAAAIPSTVAVIMAVVATMPE</sequence>
<dbReference type="OrthoDB" id="279145at2"/>
<feature type="transmembrane region" description="Helical" evidence="1">
    <location>
        <begin position="12"/>
        <end position="33"/>
    </location>
</feature>